<dbReference type="InterPro" id="IPR050360">
    <property type="entry name" value="MFS_Sugar_Transporters"/>
</dbReference>
<reference evidence="7" key="1">
    <citation type="journal article" date="2023" name="Mol. Phylogenet. Evol.">
        <title>Genome-scale phylogeny and comparative genomics of the fungal order Sordariales.</title>
        <authorList>
            <person name="Hensen N."/>
            <person name="Bonometti L."/>
            <person name="Westerberg I."/>
            <person name="Brannstrom I.O."/>
            <person name="Guillou S."/>
            <person name="Cros-Aarteil S."/>
            <person name="Calhoun S."/>
            <person name="Haridas S."/>
            <person name="Kuo A."/>
            <person name="Mondo S."/>
            <person name="Pangilinan J."/>
            <person name="Riley R."/>
            <person name="LaButti K."/>
            <person name="Andreopoulos B."/>
            <person name="Lipzen A."/>
            <person name="Chen C."/>
            <person name="Yan M."/>
            <person name="Daum C."/>
            <person name="Ng V."/>
            <person name="Clum A."/>
            <person name="Steindorff A."/>
            <person name="Ohm R.A."/>
            <person name="Martin F."/>
            <person name="Silar P."/>
            <person name="Natvig D.O."/>
            <person name="Lalanne C."/>
            <person name="Gautier V."/>
            <person name="Ament-Velasquez S.L."/>
            <person name="Kruys A."/>
            <person name="Hutchinson M.I."/>
            <person name="Powell A.J."/>
            <person name="Barry K."/>
            <person name="Miller A.N."/>
            <person name="Grigoriev I.V."/>
            <person name="Debuchy R."/>
            <person name="Gladieux P."/>
            <person name="Hiltunen Thoren M."/>
            <person name="Johannesson H."/>
        </authorList>
    </citation>
    <scope>NUCLEOTIDE SEQUENCE [LARGE SCALE GENOMIC DNA]</scope>
    <source>
        <strain evidence="7">CBS 340.73</strain>
    </source>
</reference>
<dbReference type="PANTHER" id="PTHR48022">
    <property type="entry name" value="PLASTIDIC GLUCOSE TRANSPORTER 4"/>
    <property type="match status" value="1"/>
</dbReference>
<dbReference type="SUPFAM" id="SSF103473">
    <property type="entry name" value="MFS general substrate transporter"/>
    <property type="match status" value="1"/>
</dbReference>
<dbReference type="GO" id="GO:0005351">
    <property type="term" value="F:carbohydrate:proton symporter activity"/>
    <property type="evidence" value="ECO:0007669"/>
    <property type="project" value="TreeGrafter"/>
</dbReference>
<feature type="transmembrane region" description="Helical" evidence="5">
    <location>
        <begin position="110"/>
        <end position="131"/>
    </location>
</feature>
<proteinExistence type="predicted"/>
<keyword evidence="3 5" id="KW-1133">Transmembrane helix</keyword>
<gene>
    <name evidence="6" type="ORF">QBC46DRAFT_458745</name>
</gene>
<feature type="transmembrane region" description="Helical" evidence="5">
    <location>
        <begin position="241"/>
        <end position="261"/>
    </location>
</feature>
<dbReference type="PANTHER" id="PTHR48022:SF10">
    <property type="entry name" value="MAJOR FACILITATOR SUPERFAMILY (MFS) PROFILE DOMAIN-CONTAINING PROTEIN"/>
    <property type="match status" value="1"/>
</dbReference>
<protein>
    <submittedName>
        <fullName evidence="6">Major facilitator superfamily domain-containing protein</fullName>
    </submittedName>
</protein>
<dbReference type="InterPro" id="IPR005828">
    <property type="entry name" value="MFS_sugar_transport-like"/>
</dbReference>
<feature type="transmembrane region" description="Helical" evidence="5">
    <location>
        <begin position="40"/>
        <end position="64"/>
    </location>
</feature>
<keyword evidence="7" id="KW-1185">Reference proteome</keyword>
<feature type="transmembrane region" description="Helical" evidence="5">
    <location>
        <begin position="273"/>
        <end position="296"/>
    </location>
</feature>
<dbReference type="AlphaFoldDB" id="A0AAN6N9X9"/>
<comment type="caution">
    <text evidence="6">The sequence shown here is derived from an EMBL/GenBank/DDBJ whole genome shotgun (WGS) entry which is preliminary data.</text>
</comment>
<evidence type="ECO:0000256" key="1">
    <source>
        <dbReference type="ARBA" id="ARBA00004141"/>
    </source>
</evidence>
<comment type="subcellular location">
    <subcellularLocation>
        <location evidence="1">Membrane</location>
        <topology evidence="1">Multi-pass membrane protein</topology>
    </subcellularLocation>
</comment>
<dbReference type="Pfam" id="PF00083">
    <property type="entry name" value="Sugar_tr"/>
    <property type="match status" value="2"/>
</dbReference>
<feature type="transmembrane region" description="Helical" evidence="5">
    <location>
        <begin position="214"/>
        <end position="234"/>
    </location>
</feature>
<keyword evidence="4 5" id="KW-0472">Membrane</keyword>
<name>A0AAN6N9X9_9PEZI</name>
<evidence type="ECO:0000256" key="2">
    <source>
        <dbReference type="ARBA" id="ARBA00022692"/>
    </source>
</evidence>
<evidence type="ECO:0000313" key="6">
    <source>
        <dbReference type="EMBL" id="KAK3940843.1"/>
    </source>
</evidence>
<evidence type="ECO:0000313" key="7">
    <source>
        <dbReference type="Proteomes" id="UP001303473"/>
    </source>
</evidence>
<organism evidence="6 7">
    <name type="scientific">Diplogelasinospora grovesii</name>
    <dbReference type="NCBI Taxonomy" id="303347"/>
    <lineage>
        <taxon>Eukaryota</taxon>
        <taxon>Fungi</taxon>
        <taxon>Dikarya</taxon>
        <taxon>Ascomycota</taxon>
        <taxon>Pezizomycotina</taxon>
        <taxon>Sordariomycetes</taxon>
        <taxon>Sordariomycetidae</taxon>
        <taxon>Sordariales</taxon>
        <taxon>Diplogelasinosporaceae</taxon>
        <taxon>Diplogelasinospora</taxon>
    </lineage>
</organism>
<accession>A0AAN6N9X9</accession>
<dbReference type="GO" id="GO:0016020">
    <property type="term" value="C:membrane"/>
    <property type="evidence" value="ECO:0007669"/>
    <property type="project" value="UniProtKB-SubCell"/>
</dbReference>
<dbReference type="InterPro" id="IPR036259">
    <property type="entry name" value="MFS_trans_sf"/>
</dbReference>
<evidence type="ECO:0000256" key="3">
    <source>
        <dbReference type="ARBA" id="ARBA00022989"/>
    </source>
</evidence>
<feature type="transmembrane region" description="Helical" evidence="5">
    <location>
        <begin position="76"/>
        <end position="98"/>
    </location>
</feature>
<evidence type="ECO:0000256" key="5">
    <source>
        <dbReference type="SAM" id="Phobius"/>
    </source>
</evidence>
<evidence type="ECO:0000256" key="4">
    <source>
        <dbReference type="ARBA" id="ARBA00023136"/>
    </source>
</evidence>
<dbReference type="EMBL" id="MU853791">
    <property type="protein sequence ID" value="KAK3940843.1"/>
    <property type="molecule type" value="Genomic_DNA"/>
</dbReference>
<dbReference type="Proteomes" id="UP001303473">
    <property type="component" value="Unassembled WGS sequence"/>
</dbReference>
<dbReference type="Gene3D" id="1.20.1250.20">
    <property type="entry name" value="MFS general substrate transporter like domains"/>
    <property type="match status" value="1"/>
</dbReference>
<feature type="transmembrane region" description="Helical" evidence="5">
    <location>
        <begin position="189"/>
        <end position="208"/>
    </location>
</feature>
<feature type="transmembrane region" description="Helical" evidence="5">
    <location>
        <begin position="12"/>
        <end position="34"/>
    </location>
</feature>
<keyword evidence="2 5" id="KW-0812">Transmembrane</keyword>
<sequence>MCVCAPKVKQLISSTLNIGTILGVLLTGLFGRYFGRRPVIWVAAGITFAGSSVQIAATNVFGAVCVGRVLMGISNAFLFLATPAHLRAVVASLFGCLINKRLNMRVNWAYRIPLAALFVIPAVLGVLVICIPESPRWLLVKDRAGEAERAPKRLRRGEEEFTEMVGGIEEEKALAESAAFWDMFRGSDFSGLWLFIAYATFFFQMAGINDSFTTSTYFTLASLLGAVVGMWLVYKHMGRRAMMLSGTACAGLCMFAAALADTLRPGSAESGEAIAGFSIIFGCLYNGFAGTLSWPLSSEIPSSRLRVLTVSLATGISYFFRVRLISFCTPCFINSKALNWGGRCCWIWAASNAIKGRPLEEIGELFQNRVSVRDFPKYECISSTRAHELAIHQIKGDRDVQVEKVEKAA</sequence>